<evidence type="ECO:0000256" key="2">
    <source>
        <dbReference type="ARBA" id="ARBA00022487"/>
    </source>
</evidence>
<dbReference type="PANTHER" id="PTHR33938:SF15">
    <property type="entry name" value="FERULOYL ESTERASE B-RELATED"/>
    <property type="match status" value="1"/>
</dbReference>
<evidence type="ECO:0000256" key="6">
    <source>
        <dbReference type="ARBA" id="ARBA00022837"/>
    </source>
</evidence>
<evidence type="ECO:0000256" key="1">
    <source>
        <dbReference type="ARBA" id="ARBA00006249"/>
    </source>
</evidence>
<dbReference type="PANTHER" id="PTHR33938">
    <property type="entry name" value="FERULOYL ESTERASE B-RELATED"/>
    <property type="match status" value="1"/>
</dbReference>
<dbReference type="InterPro" id="IPR011118">
    <property type="entry name" value="Tannase/feruloyl_esterase"/>
</dbReference>
<dbReference type="Pfam" id="PF07519">
    <property type="entry name" value="Tannase"/>
    <property type="match status" value="1"/>
</dbReference>
<evidence type="ECO:0000256" key="8">
    <source>
        <dbReference type="SAM" id="SignalP"/>
    </source>
</evidence>
<feature type="signal peptide" evidence="8">
    <location>
        <begin position="1"/>
        <end position="27"/>
    </location>
</feature>
<dbReference type="EMBL" id="CP136336">
    <property type="protein sequence ID" value="WOB07510.1"/>
    <property type="molecule type" value="Genomic_DNA"/>
</dbReference>
<accession>A0ABZ0CR99</accession>
<evidence type="ECO:0000313" key="9">
    <source>
        <dbReference type="EMBL" id="WOB07510.1"/>
    </source>
</evidence>
<keyword evidence="10" id="KW-1185">Reference proteome</keyword>
<keyword evidence="5 9" id="KW-0378">Hydrolase</keyword>
<evidence type="ECO:0000313" key="10">
    <source>
        <dbReference type="Proteomes" id="UP001303946"/>
    </source>
</evidence>
<dbReference type="RefSeq" id="WP_316700169.1">
    <property type="nucleotide sequence ID" value="NZ_CP136336.1"/>
</dbReference>
<evidence type="ECO:0000256" key="5">
    <source>
        <dbReference type="ARBA" id="ARBA00022801"/>
    </source>
</evidence>
<gene>
    <name evidence="9" type="ORF">RXV79_21690</name>
</gene>
<keyword evidence="2" id="KW-0719">Serine esterase</keyword>
<dbReference type="InterPro" id="IPR029058">
    <property type="entry name" value="AB_hydrolase_fold"/>
</dbReference>
<comment type="similarity">
    <text evidence="1">Belongs to the tannase family.</text>
</comment>
<keyword evidence="7" id="KW-1015">Disulfide bond</keyword>
<dbReference type="SUPFAM" id="SSF53474">
    <property type="entry name" value="alpha/beta-Hydrolases"/>
    <property type="match status" value="1"/>
</dbReference>
<keyword evidence="3" id="KW-0479">Metal-binding</keyword>
<dbReference type="Proteomes" id="UP001303946">
    <property type="component" value="Chromosome"/>
</dbReference>
<proteinExistence type="inferred from homology"/>
<keyword evidence="4 8" id="KW-0732">Signal</keyword>
<feature type="chain" id="PRO_5045545008" evidence="8">
    <location>
        <begin position="28"/>
        <end position="551"/>
    </location>
</feature>
<keyword evidence="6" id="KW-0106">Calcium</keyword>
<dbReference type="GO" id="GO:0016787">
    <property type="term" value="F:hydrolase activity"/>
    <property type="evidence" value="ECO:0007669"/>
    <property type="project" value="UniProtKB-KW"/>
</dbReference>
<evidence type="ECO:0000256" key="7">
    <source>
        <dbReference type="ARBA" id="ARBA00023157"/>
    </source>
</evidence>
<dbReference type="Gene3D" id="3.40.50.1820">
    <property type="entry name" value="alpha/beta hydrolase"/>
    <property type="match status" value="1"/>
</dbReference>
<protein>
    <submittedName>
        <fullName evidence="9">Tannase/feruloyl esterase family alpha/beta hydrolase</fullName>
    </submittedName>
</protein>
<organism evidence="9 10">
    <name type="scientific">Piscinibacter gummiphilus</name>
    <dbReference type="NCBI Taxonomy" id="946333"/>
    <lineage>
        <taxon>Bacteria</taxon>
        <taxon>Pseudomonadati</taxon>
        <taxon>Pseudomonadota</taxon>
        <taxon>Betaproteobacteria</taxon>
        <taxon>Burkholderiales</taxon>
        <taxon>Sphaerotilaceae</taxon>
        <taxon>Piscinibacter</taxon>
    </lineage>
</organism>
<name>A0ABZ0CR99_9BURK</name>
<sequence>MYPPTHPRSRASLALPFVLPVAIAVLAACGGGGDDPAPTAQERCDAVGRTALTATTLTTAYRVSGAASAGSIGLPAHCVVTGSTNARVGVDGKNYAIGYRLTLPDDWNGRFLFMGGGGNDGSIGAATGTNVGPLDDLRPALARGYAVVNTDGGHTGGSAADFATDPLAKIDHAYNAFDKTAVNAKALIAARYGRGPDKSYFVGCSGGGRQGMMFTQRFPSYFDGVVVHAPAMRVSSGATVAAMWNNQQLTAIAPVEGGSPILSKAYSSADMALVSNAILAQCDTLDGAADGMVQNWKACNFNPAVLQCPGAKDATCLSAPQVTALQRLFDGPRNSANVKLYAGQVADPAVDQPGWRAWTLGSSTTAVPNSAYNTLMADALRWEFFTPSDPTFVALNFNIDTDPLRMAAFSSIYDTYADDRLTAYQARGGKLMFVHGLADPIFSAHDTADYFERLAANHGGLTGVQSFARFFPVPGENHCAGGRATDQFDVLTPMVNWVENGAAPESIAARAAATNPYFPNRTRPLCPYPKFAKYSGSGSLEDAANFSCADS</sequence>
<evidence type="ECO:0000256" key="4">
    <source>
        <dbReference type="ARBA" id="ARBA00022729"/>
    </source>
</evidence>
<evidence type="ECO:0000256" key="3">
    <source>
        <dbReference type="ARBA" id="ARBA00022723"/>
    </source>
</evidence>
<reference evidence="9 10" key="1">
    <citation type="submission" date="2023-10" db="EMBL/GenBank/DDBJ databases">
        <title>Bacteria for the degradation of biodegradable plastic PBAT(Polybutylene adipate terephthalate).</title>
        <authorList>
            <person name="Weon H.-Y."/>
            <person name="Yeon J."/>
        </authorList>
    </citation>
    <scope>NUCLEOTIDE SEQUENCE [LARGE SCALE GENOMIC DNA]</scope>
    <source>
        <strain evidence="9 10">SBD 7-3</strain>
    </source>
</reference>